<proteinExistence type="predicted"/>
<evidence type="ECO:0008006" key="3">
    <source>
        <dbReference type="Google" id="ProtNLM"/>
    </source>
</evidence>
<gene>
    <name evidence="1" type="ORF">QRT04_12960</name>
</gene>
<accession>A0ABT7SI41</accession>
<keyword evidence="2" id="KW-1185">Reference proteome</keyword>
<dbReference type="Proteomes" id="UP001529338">
    <property type="component" value="Unassembled WGS sequence"/>
</dbReference>
<comment type="caution">
    <text evidence="1">The sequence shown here is derived from an EMBL/GenBank/DDBJ whole genome shotgun (WGS) entry which is preliminary data.</text>
</comment>
<reference evidence="1 2" key="1">
    <citation type="submission" date="2023-06" db="EMBL/GenBank/DDBJ databases">
        <title>Cellulomonas sp. MW4 Whole genome sequence.</title>
        <authorList>
            <person name="Park S."/>
        </authorList>
    </citation>
    <scope>NUCLEOTIDE SEQUENCE [LARGE SCALE GENOMIC DNA]</scope>
    <source>
        <strain evidence="1 2">MW4</strain>
    </source>
</reference>
<dbReference type="EMBL" id="JAUCGQ010000002">
    <property type="protein sequence ID" value="MDM7855843.1"/>
    <property type="molecule type" value="Genomic_DNA"/>
</dbReference>
<organism evidence="1 2">
    <name type="scientific">Cellulomonas alba</name>
    <dbReference type="NCBI Taxonomy" id="3053467"/>
    <lineage>
        <taxon>Bacteria</taxon>
        <taxon>Bacillati</taxon>
        <taxon>Actinomycetota</taxon>
        <taxon>Actinomycetes</taxon>
        <taxon>Micrococcales</taxon>
        <taxon>Cellulomonadaceae</taxon>
        <taxon>Cellulomonas</taxon>
    </lineage>
</organism>
<sequence>MTMSLIPGAAVRGAVERAEHRFAERVELARLLGERPTDAIPFGTSHAGSLAQSLLVKYIAAQGAGVRVSGLEATVAGLRGHEGVMVRNTMIDSSDGYFLLMLDCEEPRVVGLLRIWPLAP</sequence>
<evidence type="ECO:0000313" key="2">
    <source>
        <dbReference type="Proteomes" id="UP001529338"/>
    </source>
</evidence>
<protein>
    <recommendedName>
        <fullName evidence="3">SnoaL-like domain-containing protein</fullName>
    </recommendedName>
</protein>
<dbReference type="RefSeq" id="WP_289455865.1">
    <property type="nucleotide sequence ID" value="NZ_JAUCGQ010000002.1"/>
</dbReference>
<name>A0ABT7SI41_9CELL</name>
<evidence type="ECO:0000313" key="1">
    <source>
        <dbReference type="EMBL" id="MDM7855843.1"/>
    </source>
</evidence>